<feature type="region of interest" description="Disordered" evidence="1">
    <location>
        <begin position="21"/>
        <end position="55"/>
    </location>
</feature>
<dbReference type="EMBL" id="WKFB01000034">
    <property type="protein sequence ID" value="KAF6738168.1"/>
    <property type="molecule type" value="Genomic_DNA"/>
</dbReference>
<organism evidence="2 3">
    <name type="scientific">Oryzias melastigma</name>
    <name type="common">Marine medaka</name>
    <dbReference type="NCBI Taxonomy" id="30732"/>
    <lineage>
        <taxon>Eukaryota</taxon>
        <taxon>Metazoa</taxon>
        <taxon>Chordata</taxon>
        <taxon>Craniata</taxon>
        <taxon>Vertebrata</taxon>
        <taxon>Euteleostomi</taxon>
        <taxon>Actinopterygii</taxon>
        <taxon>Neopterygii</taxon>
        <taxon>Teleostei</taxon>
        <taxon>Neoteleostei</taxon>
        <taxon>Acanthomorphata</taxon>
        <taxon>Ovalentaria</taxon>
        <taxon>Atherinomorphae</taxon>
        <taxon>Beloniformes</taxon>
        <taxon>Adrianichthyidae</taxon>
        <taxon>Oryziinae</taxon>
        <taxon>Oryzias</taxon>
    </lineage>
</organism>
<gene>
    <name evidence="2" type="ORF">FQA47_012996</name>
</gene>
<dbReference type="Proteomes" id="UP000646548">
    <property type="component" value="Unassembled WGS sequence"/>
</dbReference>
<feature type="compositionally biased region" description="Polar residues" evidence="1">
    <location>
        <begin position="36"/>
        <end position="53"/>
    </location>
</feature>
<name>A0A834FPN2_ORYME</name>
<evidence type="ECO:0000313" key="2">
    <source>
        <dbReference type="EMBL" id="KAF6738168.1"/>
    </source>
</evidence>
<evidence type="ECO:0000256" key="1">
    <source>
        <dbReference type="SAM" id="MobiDB-lite"/>
    </source>
</evidence>
<sequence length="92" mass="10518">MRRHAESILVSLTLSNKPFHNIQAADQASQQQQEQLHPQGSTLRPSTTTTKQFGSRIETNPWICESHSFLIGGRTEFREMADEIRRLRGVDL</sequence>
<reference evidence="2" key="1">
    <citation type="journal article" name="BMC Genomics">
        <title>Long-read sequencing and de novo genome assembly of marine medaka (Oryzias melastigma).</title>
        <authorList>
            <person name="Liang P."/>
            <person name="Saqib H.S.A."/>
            <person name="Ni X."/>
            <person name="Shen Y."/>
        </authorList>
    </citation>
    <scope>NUCLEOTIDE SEQUENCE</scope>
    <source>
        <strain evidence="2">Bigg-433</strain>
    </source>
</reference>
<evidence type="ECO:0000313" key="3">
    <source>
        <dbReference type="Proteomes" id="UP000646548"/>
    </source>
</evidence>
<feature type="compositionally biased region" description="Low complexity" evidence="1">
    <location>
        <begin position="23"/>
        <end position="35"/>
    </location>
</feature>
<proteinExistence type="predicted"/>
<protein>
    <submittedName>
        <fullName evidence="2">Uncharacterized protein</fullName>
    </submittedName>
</protein>
<dbReference type="AlphaFoldDB" id="A0A834FPN2"/>
<accession>A0A834FPN2</accession>
<comment type="caution">
    <text evidence="2">The sequence shown here is derived from an EMBL/GenBank/DDBJ whole genome shotgun (WGS) entry which is preliminary data.</text>
</comment>